<comment type="subcellular location">
    <subcellularLocation>
        <location evidence="1">Plastid</location>
    </subcellularLocation>
</comment>
<dbReference type="InterPro" id="IPR036249">
    <property type="entry name" value="Thioredoxin-like_sf"/>
</dbReference>
<evidence type="ECO:0000256" key="5">
    <source>
        <dbReference type="ARBA" id="ARBA00023157"/>
    </source>
</evidence>
<gene>
    <name evidence="9" type="ORF">TAV2_LOCUS10812</name>
</gene>
<dbReference type="NCBIfam" id="TIGR01068">
    <property type="entry name" value="thioredoxin"/>
    <property type="match status" value="1"/>
</dbReference>
<dbReference type="GO" id="GO:0008047">
    <property type="term" value="F:enzyme activator activity"/>
    <property type="evidence" value="ECO:0007669"/>
    <property type="project" value="UniProtKB-ARBA"/>
</dbReference>
<evidence type="ECO:0000256" key="3">
    <source>
        <dbReference type="ARBA" id="ARBA00022946"/>
    </source>
</evidence>
<dbReference type="EMBL" id="OU466859">
    <property type="protein sequence ID" value="CAH2053642.1"/>
    <property type="molecule type" value="Genomic_DNA"/>
</dbReference>
<name>A0AAU9S3A6_THLAR</name>
<dbReference type="PROSITE" id="PS51352">
    <property type="entry name" value="THIOREDOXIN_2"/>
    <property type="match status" value="1"/>
</dbReference>
<evidence type="ECO:0000256" key="2">
    <source>
        <dbReference type="ARBA" id="ARBA00022448"/>
    </source>
</evidence>
<feature type="domain" description="Thioredoxin" evidence="8">
    <location>
        <begin position="94"/>
        <end position="209"/>
    </location>
</feature>
<dbReference type="SUPFAM" id="SSF52833">
    <property type="entry name" value="Thioredoxin-like"/>
    <property type="match status" value="1"/>
</dbReference>
<keyword evidence="6" id="KW-0676">Redox-active center</keyword>
<protein>
    <recommendedName>
        <fullName evidence="8">Thioredoxin domain-containing protein</fullName>
    </recommendedName>
</protein>
<dbReference type="PANTHER" id="PTHR45663:SF16">
    <property type="entry name" value="THIOREDOXIN M4, CHLOROPLASTIC"/>
    <property type="match status" value="1"/>
</dbReference>
<evidence type="ECO:0000313" key="9">
    <source>
        <dbReference type="EMBL" id="CAH2053642.1"/>
    </source>
</evidence>
<keyword evidence="4" id="KW-0249">Electron transport</keyword>
<dbReference type="PRINTS" id="PR00421">
    <property type="entry name" value="THIOREDOXIN"/>
</dbReference>
<evidence type="ECO:0000256" key="6">
    <source>
        <dbReference type="ARBA" id="ARBA00023284"/>
    </source>
</evidence>
<evidence type="ECO:0000256" key="4">
    <source>
        <dbReference type="ARBA" id="ARBA00022982"/>
    </source>
</evidence>
<keyword evidence="3" id="KW-0809">Transit peptide</keyword>
<dbReference type="Gene3D" id="3.40.30.10">
    <property type="entry name" value="Glutaredoxin"/>
    <property type="match status" value="1"/>
</dbReference>
<evidence type="ECO:0000259" key="8">
    <source>
        <dbReference type="PROSITE" id="PS51352"/>
    </source>
</evidence>
<proteinExistence type="predicted"/>
<accession>A0AAU9S3A6</accession>
<evidence type="ECO:0000313" key="10">
    <source>
        <dbReference type="Proteomes" id="UP000836841"/>
    </source>
</evidence>
<dbReference type="AlphaFoldDB" id="A0AAU9S3A6"/>
<dbReference type="InterPro" id="IPR013766">
    <property type="entry name" value="Thioredoxin_domain"/>
</dbReference>
<organism evidence="9 10">
    <name type="scientific">Thlaspi arvense</name>
    <name type="common">Field penny-cress</name>
    <dbReference type="NCBI Taxonomy" id="13288"/>
    <lineage>
        <taxon>Eukaryota</taxon>
        <taxon>Viridiplantae</taxon>
        <taxon>Streptophyta</taxon>
        <taxon>Embryophyta</taxon>
        <taxon>Tracheophyta</taxon>
        <taxon>Spermatophyta</taxon>
        <taxon>Magnoliopsida</taxon>
        <taxon>eudicotyledons</taxon>
        <taxon>Gunneridae</taxon>
        <taxon>Pentapetalae</taxon>
        <taxon>rosids</taxon>
        <taxon>malvids</taxon>
        <taxon>Brassicales</taxon>
        <taxon>Brassicaceae</taxon>
        <taxon>Thlaspideae</taxon>
        <taxon>Thlaspi</taxon>
    </lineage>
</organism>
<dbReference type="InterPro" id="IPR005746">
    <property type="entry name" value="Thioredoxin"/>
</dbReference>
<sequence length="210" mass="23057">MISRLANISLPLKLLAASMASLLDSVTVTRVFSLPFSASISSAPAVPSVSGPRISSVRFLDFRGLKASRSLVAQSASLVANRRSRLARGGRIFCEAQDTTAAVEVPNLSDSEWQTKVLESDVPVLVEFWAPWCGPCRMIHPIVDQLAKEFAGKFKFYKINTDESPNTANRYGIRSVPTVIIFKDGEKKDSIIGAVPRETLEKTIERFLVE</sequence>
<dbReference type="InterPro" id="IPR017937">
    <property type="entry name" value="Thioredoxin_CS"/>
</dbReference>
<dbReference type="GO" id="GO:0009536">
    <property type="term" value="C:plastid"/>
    <property type="evidence" value="ECO:0007669"/>
    <property type="project" value="UniProtKB-SubCell"/>
</dbReference>
<dbReference type="Proteomes" id="UP000836841">
    <property type="component" value="Chromosome 3"/>
</dbReference>
<feature type="signal peptide" evidence="7">
    <location>
        <begin position="1"/>
        <end position="20"/>
    </location>
</feature>
<dbReference type="PROSITE" id="PS00194">
    <property type="entry name" value="THIOREDOXIN_1"/>
    <property type="match status" value="1"/>
</dbReference>
<evidence type="ECO:0000256" key="1">
    <source>
        <dbReference type="ARBA" id="ARBA00004474"/>
    </source>
</evidence>
<evidence type="ECO:0000256" key="7">
    <source>
        <dbReference type="SAM" id="SignalP"/>
    </source>
</evidence>
<dbReference type="GO" id="GO:0015035">
    <property type="term" value="F:protein-disulfide reductase activity"/>
    <property type="evidence" value="ECO:0007669"/>
    <property type="project" value="InterPro"/>
</dbReference>
<keyword evidence="7" id="KW-0732">Signal</keyword>
<keyword evidence="2" id="KW-0813">Transport</keyword>
<dbReference type="Pfam" id="PF00085">
    <property type="entry name" value="Thioredoxin"/>
    <property type="match status" value="1"/>
</dbReference>
<dbReference type="PANTHER" id="PTHR45663">
    <property type="entry name" value="GEO12009P1"/>
    <property type="match status" value="1"/>
</dbReference>
<keyword evidence="10" id="KW-1185">Reference proteome</keyword>
<feature type="chain" id="PRO_5043986969" description="Thioredoxin domain-containing protein" evidence="7">
    <location>
        <begin position="21"/>
        <end position="210"/>
    </location>
</feature>
<dbReference type="CDD" id="cd02947">
    <property type="entry name" value="TRX_family"/>
    <property type="match status" value="1"/>
</dbReference>
<reference evidence="9 10" key="1">
    <citation type="submission" date="2022-03" db="EMBL/GenBank/DDBJ databases">
        <authorList>
            <person name="Nunn A."/>
            <person name="Chopra R."/>
            <person name="Nunn A."/>
            <person name="Contreras Garrido A."/>
        </authorList>
    </citation>
    <scope>NUCLEOTIDE SEQUENCE [LARGE SCALE GENOMIC DNA]</scope>
</reference>
<dbReference type="FunFam" id="3.40.30.10:FF:000001">
    <property type="entry name" value="Thioredoxin"/>
    <property type="match status" value="1"/>
</dbReference>
<keyword evidence="5" id="KW-1015">Disulfide bond</keyword>